<dbReference type="GO" id="GO:0004375">
    <property type="term" value="F:glycine dehydrogenase (decarboxylating) activity"/>
    <property type="evidence" value="ECO:0007669"/>
    <property type="project" value="UniProtKB-EC"/>
</dbReference>
<dbReference type="InterPro" id="IPR049315">
    <property type="entry name" value="GDC-P_N"/>
</dbReference>
<keyword evidence="10" id="KW-1185">Reference proteome</keyword>
<keyword evidence="4 6" id="KW-0560">Oxidoreductase</keyword>
<dbReference type="GO" id="GO:0016594">
    <property type="term" value="F:glycine binding"/>
    <property type="evidence" value="ECO:0007669"/>
    <property type="project" value="TreeGrafter"/>
</dbReference>
<dbReference type="Gene3D" id="3.90.1150.10">
    <property type="entry name" value="Aspartate Aminotransferase, domain 1"/>
    <property type="match status" value="1"/>
</dbReference>
<keyword evidence="3 6" id="KW-0663">Pyridoxal phosphate</keyword>
<dbReference type="InterPro" id="IPR015424">
    <property type="entry name" value="PyrdxlP-dep_Trfase"/>
</dbReference>
<dbReference type="InterPro" id="IPR020581">
    <property type="entry name" value="GDC_P"/>
</dbReference>
<dbReference type="PANTHER" id="PTHR11773:SF1">
    <property type="entry name" value="GLYCINE DEHYDROGENASE (DECARBOXYLATING), MITOCHONDRIAL"/>
    <property type="match status" value="1"/>
</dbReference>
<dbReference type="CDD" id="cd00613">
    <property type="entry name" value="GDC-P"/>
    <property type="match status" value="1"/>
</dbReference>
<evidence type="ECO:0000259" key="8">
    <source>
        <dbReference type="Pfam" id="PF21478"/>
    </source>
</evidence>
<gene>
    <name evidence="6" type="primary">gcvPB</name>
    <name evidence="9" type="ORF">D7M11_33840</name>
</gene>
<dbReference type="FunFam" id="3.90.1150.10:FF:000014">
    <property type="entry name" value="Probable glycine dehydrogenase (decarboxylating) subunit 2"/>
    <property type="match status" value="1"/>
</dbReference>
<dbReference type="GO" id="GO:0005829">
    <property type="term" value="C:cytosol"/>
    <property type="evidence" value="ECO:0007669"/>
    <property type="project" value="TreeGrafter"/>
</dbReference>
<dbReference type="InterPro" id="IPR015421">
    <property type="entry name" value="PyrdxlP-dep_Trfase_major"/>
</dbReference>
<comment type="subunit">
    <text evidence="6">The glycine cleavage system is composed of four proteins: P, T, L and H. In this organism, the P 'protein' is a heterodimer of two subunits.</text>
</comment>
<dbReference type="GO" id="GO:0005960">
    <property type="term" value="C:glycine cleavage complex"/>
    <property type="evidence" value="ECO:0007669"/>
    <property type="project" value="TreeGrafter"/>
</dbReference>
<dbReference type="OrthoDB" id="9801272at2"/>
<dbReference type="Pfam" id="PF21478">
    <property type="entry name" value="GcvP2_C"/>
    <property type="match status" value="1"/>
</dbReference>
<evidence type="ECO:0000256" key="2">
    <source>
        <dbReference type="ARBA" id="ARBA00003788"/>
    </source>
</evidence>
<name>A0A3B0AVX8_9BACL</name>
<dbReference type="InterPro" id="IPR049316">
    <property type="entry name" value="GDC-P_C"/>
</dbReference>
<comment type="catalytic activity">
    <reaction evidence="5 6">
        <text>N(6)-[(R)-lipoyl]-L-lysyl-[glycine-cleavage complex H protein] + glycine + H(+) = N(6)-[(R)-S(8)-aminomethyldihydrolipoyl]-L-lysyl-[glycine-cleavage complex H protein] + CO2</text>
        <dbReference type="Rhea" id="RHEA:24304"/>
        <dbReference type="Rhea" id="RHEA-COMP:10494"/>
        <dbReference type="Rhea" id="RHEA-COMP:10495"/>
        <dbReference type="ChEBI" id="CHEBI:15378"/>
        <dbReference type="ChEBI" id="CHEBI:16526"/>
        <dbReference type="ChEBI" id="CHEBI:57305"/>
        <dbReference type="ChEBI" id="CHEBI:83099"/>
        <dbReference type="ChEBI" id="CHEBI:83143"/>
        <dbReference type="EC" id="1.4.4.2"/>
    </reaction>
</comment>
<feature type="domain" description="Glycine cleavage system P-protein N-terminal" evidence="7">
    <location>
        <begin position="32"/>
        <end position="298"/>
    </location>
</feature>
<comment type="caution">
    <text evidence="9">The sequence shown here is derived from an EMBL/GenBank/DDBJ whole genome shotgun (WGS) entry which is preliminary data.</text>
</comment>
<evidence type="ECO:0000313" key="10">
    <source>
        <dbReference type="Proteomes" id="UP000282311"/>
    </source>
</evidence>
<accession>A0A3B0AVX8</accession>
<protein>
    <recommendedName>
        <fullName evidence="6">Probable glycine dehydrogenase (decarboxylating) subunit 2</fullName>
        <ecNumber evidence="6">1.4.4.2</ecNumber>
    </recommendedName>
    <alternativeName>
        <fullName evidence="6">Glycine cleavage system P-protein subunit 2</fullName>
    </alternativeName>
    <alternativeName>
        <fullName evidence="6">Glycine decarboxylase subunit 2</fullName>
    </alternativeName>
    <alternativeName>
        <fullName evidence="6">Glycine dehydrogenase (aminomethyl-transferring) subunit 2</fullName>
    </alternativeName>
</protein>
<reference evidence="9 10" key="1">
    <citation type="journal article" date="2007" name="Int. J. Syst. Evol. Microbiol.">
        <title>Paenibacillus ginsengarvi sp. nov., isolated from soil from ginseng cultivation.</title>
        <authorList>
            <person name="Yoon M.H."/>
            <person name="Ten L.N."/>
            <person name="Im W.T."/>
        </authorList>
    </citation>
    <scope>NUCLEOTIDE SEQUENCE [LARGE SCALE GENOMIC DNA]</scope>
    <source>
        <strain evidence="9 10">KCTC 13059</strain>
    </source>
</reference>
<evidence type="ECO:0000256" key="4">
    <source>
        <dbReference type="ARBA" id="ARBA00023002"/>
    </source>
</evidence>
<dbReference type="RefSeq" id="WP_120751711.1">
    <property type="nucleotide sequence ID" value="NZ_RBAH01000042.1"/>
</dbReference>
<dbReference type="Pfam" id="PF02347">
    <property type="entry name" value="GDC-P"/>
    <property type="match status" value="1"/>
</dbReference>
<evidence type="ECO:0000313" key="9">
    <source>
        <dbReference type="EMBL" id="RKN64458.1"/>
    </source>
</evidence>
<dbReference type="GO" id="GO:0019464">
    <property type="term" value="P:glycine decarboxylation via glycine cleavage system"/>
    <property type="evidence" value="ECO:0007669"/>
    <property type="project" value="UniProtKB-UniRule"/>
</dbReference>
<dbReference type="InterPro" id="IPR023012">
    <property type="entry name" value="GcvPB"/>
</dbReference>
<dbReference type="NCBIfam" id="NF003346">
    <property type="entry name" value="PRK04366.1"/>
    <property type="match status" value="1"/>
</dbReference>
<evidence type="ECO:0000256" key="1">
    <source>
        <dbReference type="ARBA" id="ARBA00001933"/>
    </source>
</evidence>
<comment type="similarity">
    <text evidence="6">Belongs to the GcvP family. C-terminal subunit subfamily.</text>
</comment>
<dbReference type="EC" id="1.4.4.2" evidence="6"/>
<dbReference type="InterPro" id="IPR015422">
    <property type="entry name" value="PyrdxlP-dep_Trfase_small"/>
</dbReference>
<dbReference type="AlphaFoldDB" id="A0A3B0AVX8"/>
<dbReference type="Proteomes" id="UP000282311">
    <property type="component" value="Unassembled WGS sequence"/>
</dbReference>
<dbReference type="FunFam" id="3.40.640.10:FF:000034">
    <property type="entry name" value="Probable glycine dehydrogenase (decarboxylating) subunit 2"/>
    <property type="match status" value="1"/>
</dbReference>
<dbReference type="EMBL" id="RBAH01000042">
    <property type="protein sequence ID" value="RKN64458.1"/>
    <property type="molecule type" value="Genomic_DNA"/>
</dbReference>
<feature type="domain" description="Glycine dehydrogenase C-terminal" evidence="8">
    <location>
        <begin position="353"/>
        <end position="453"/>
    </location>
</feature>
<dbReference type="GO" id="GO:0030170">
    <property type="term" value="F:pyridoxal phosphate binding"/>
    <property type="evidence" value="ECO:0007669"/>
    <property type="project" value="TreeGrafter"/>
</dbReference>
<proteinExistence type="inferred from homology"/>
<dbReference type="PANTHER" id="PTHR11773">
    <property type="entry name" value="GLYCINE DEHYDROGENASE, DECARBOXYLATING"/>
    <property type="match status" value="1"/>
</dbReference>
<evidence type="ECO:0000259" key="7">
    <source>
        <dbReference type="Pfam" id="PF02347"/>
    </source>
</evidence>
<organism evidence="9 10">
    <name type="scientific">Paenibacillus ginsengarvi</name>
    <dbReference type="NCBI Taxonomy" id="400777"/>
    <lineage>
        <taxon>Bacteria</taxon>
        <taxon>Bacillati</taxon>
        <taxon>Bacillota</taxon>
        <taxon>Bacilli</taxon>
        <taxon>Bacillales</taxon>
        <taxon>Paenibacillaceae</taxon>
        <taxon>Paenibacillus</taxon>
    </lineage>
</organism>
<comment type="function">
    <text evidence="2 6">The glycine cleavage system catalyzes the degradation of glycine. The P protein binds the alpha-amino group of glycine through its pyridoxal phosphate cofactor; CO(2) is released and the remaining methylamine moiety is then transferred to the lipoamide cofactor of the H protein.</text>
</comment>
<dbReference type="Gene3D" id="6.20.440.10">
    <property type="match status" value="1"/>
</dbReference>
<dbReference type="SUPFAM" id="SSF53383">
    <property type="entry name" value="PLP-dependent transferases"/>
    <property type="match status" value="1"/>
</dbReference>
<dbReference type="HAMAP" id="MF_00713">
    <property type="entry name" value="GcvPB"/>
    <property type="match status" value="1"/>
</dbReference>
<sequence length="486" mass="53252">MKHDKALIFELSRPGRVAYSLPECDVPETPIGELIPQKLLRTNPAELPEVYEVDVMRHYTALSRRNFGIDNGFYPLGSCTMKYNPKINEDVARFPGFAKIHPYQPEESVQGALELLYTLQNDLAEITGMDKVTLQPAAGAHGEWTGLMMIRAYHESRGEKRTKVIVPDSSHGTNPASATVAGFDTITIKSDERGLVDLDALRAAVGPDTAALMLTNPNTLGLFEEQITVIASIVHEAGGLLYYDGANSNAILGIARPGDMGFDVVHLNLHKTMSTPHGGGGPGAGPVGVKQKLIPFLPSPNVIRKADGTYGLDAGDAALSIGRVKAFYGNFGILVRAYTYIRTLGGEGLRQVSENAVLNANYMMKRLAPYYDVPFDRPCKHEFVMSGKRQKKLGVRTLDIAKRLLDFGYHPPTIYFPLNVEECIMIEPTETESKETLDGFIDTMIQIAKEAEENPDLVVNAPYTTVVKRLDETQAARKPVLNCTCG</sequence>
<dbReference type="Gene3D" id="3.40.640.10">
    <property type="entry name" value="Type I PLP-dependent aspartate aminotransferase-like (Major domain)"/>
    <property type="match status" value="1"/>
</dbReference>
<evidence type="ECO:0000256" key="6">
    <source>
        <dbReference type="HAMAP-Rule" id="MF_00713"/>
    </source>
</evidence>
<comment type="cofactor">
    <cofactor evidence="1 6">
        <name>pyridoxal 5'-phosphate</name>
        <dbReference type="ChEBI" id="CHEBI:597326"/>
    </cofactor>
</comment>
<evidence type="ECO:0000256" key="5">
    <source>
        <dbReference type="ARBA" id="ARBA00049026"/>
    </source>
</evidence>
<feature type="modified residue" description="N6-(pyridoxal phosphate)lysine" evidence="6">
    <location>
        <position position="271"/>
    </location>
</feature>
<evidence type="ECO:0000256" key="3">
    <source>
        <dbReference type="ARBA" id="ARBA00022898"/>
    </source>
</evidence>